<proteinExistence type="predicted"/>
<gene>
    <name evidence="1" type="ORF">SAMN05720469_12828</name>
</gene>
<dbReference type="Proteomes" id="UP000184275">
    <property type="component" value="Unassembled WGS sequence"/>
</dbReference>
<evidence type="ECO:0000313" key="2">
    <source>
        <dbReference type="Proteomes" id="UP000184275"/>
    </source>
</evidence>
<evidence type="ECO:0000313" key="1">
    <source>
        <dbReference type="EMBL" id="SHK99896.1"/>
    </source>
</evidence>
<organism evidence="1 2">
    <name type="scientific">Fibrobacter intestinalis</name>
    <dbReference type="NCBI Taxonomy" id="28122"/>
    <lineage>
        <taxon>Bacteria</taxon>
        <taxon>Pseudomonadati</taxon>
        <taxon>Fibrobacterota</taxon>
        <taxon>Fibrobacteria</taxon>
        <taxon>Fibrobacterales</taxon>
        <taxon>Fibrobacteraceae</taxon>
        <taxon>Fibrobacter</taxon>
    </lineage>
</organism>
<keyword evidence="2" id="KW-1185">Reference proteome</keyword>
<protein>
    <submittedName>
        <fullName evidence="1">Uncharacterized protein</fullName>
    </submittedName>
</protein>
<reference evidence="2" key="1">
    <citation type="submission" date="2016-11" db="EMBL/GenBank/DDBJ databases">
        <authorList>
            <person name="Varghese N."/>
            <person name="Submissions S."/>
        </authorList>
    </citation>
    <scope>NUCLEOTIDE SEQUENCE [LARGE SCALE GENOMIC DNA]</scope>
    <source>
        <strain evidence="2">UWOS</strain>
    </source>
</reference>
<sequence>MEWACQKNTDGFANAYELDLRKLKVLDLSAECFSILHWLTILMQNRVFAPKSPLG</sequence>
<dbReference type="EMBL" id="FRAW01000028">
    <property type="protein sequence ID" value="SHK99896.1"/>
    <property type="molecule type" value="Genomic_DNA"/>
</dbReference>
<accession>A0A1M6X1T4</accession>
<dbReference type="AlphaFoldDB" id="A0A1M6X1T4"/>
<name>A0A1M6X1T4_9BACT</name>